<evidence type="ECO:0000313" key="4">
    <source>
        <dbReference type="EMBL" id="KRL96925.1"/>
    </source>
</evidence>
<protein>
    <submittedName>
        <fullName evidence="4">ABC transporter, ATP-binding protein</fullName>
    </submittedName>
</protein>
<dbReference type="PANTHER" id="PTHR43158:SF5">
    <property type="entry name" value="ABC TRANSPORTER, ATP-BINDING PROTEIN"/>
    <property type="match status" value="1"/>
</dbReference>
<evidence type="ECO:0000256" key="1">
    <source>
        <dbReference type="ARBA" id="ARBA00022741"/>
    </source>
</evidence>
<dbReference type="GO" id="GO:0016887">
    <property type="term" value="F:ATP hydrolysis activity"/>
    <property type="evidence" value="ECO:0007669"/>
    <property type="project" value="InterPro"/>
</dbReference>
<dbReference type="SMART" id="SM00382">
    <property type="entry name" value="AAA"/>
    <property type="match status" value="1"/>
</dbReference>
<dbReference type="InterPro" id="IPR003439">
    <property type="entry name" value="ABC_transporter-like_ATP-bd"/>
</dbReference>
<dbReference type="CDD" id="cd03230">
    <property type="entry name" value="ABC_DR_subfamily_A"/>
    <property type="match status" value="1"/>
</dbReference>
<dbReference type="PATRIC" id="fig|1423801.4.peg.1908"/>
<evidence type="ECO:0000259" key="3">
    <source>
        <dbReference type="PROSITE" id="PS50893"/>
    </source>
</evidence>
<accession>A0A0R1UUT0</accession>
<dbReference type="PROSITE" id="PS50893">
    <property type="entry name" value="ABC_TRANSPORTER_2"/>
    <property type="match status" value="1"/>
</dbReference>
<name>A0A0R1UUT0_9LACO</name>
<dbReference type="RefSeq" id="WP_056961725.1">
    <property type="nucleotide sequence ID" value="NZ_AZFQ01000054.1"/>
</dbReference>
<organism evidence="4 5">
    <name type="scientific">Liquorilactobacillus satsumensis DSM 16230 = JCM 12392</name>
    <dbReference type="NCBI Taxonomy" id="1423801"/>
    <lineage>
        <taxon>Bacteria</taxon>
        <taxon>Bacillati</taxon>
        <taxon>Bacillota</taxon>
        <taxon>Bacilli</taxon>
        <taxon>Lactobacillales</taxon>
        <taxon>Lactobacillaceae</taxon>
        <taxon>Liquorilactobacillus</taxon>
    </lineage>
</organism>
<keyword evidence="1" id="KW-0547">Nucleotide-binding</keyword>
<comment type="caution">
    <text evidence="4">The sequence shown here is derived from an EMBL/GenBank/DDBJ whole genome shotgun (WGS) entry which is preliminary data.</text>
</comment>
<feature type="domain" description="ABC transporter" evidence="3">
    <location>
        <begin position="3"/>
        <end position="228"/>
    </location>
</feature>
<dbReference type="Pfam" id="PF00005">
    <property type="entry name" value="ABC_tran"/>
    <property type="match status" value="1"/>
</dbReference>
<dbReference type="InterPro" id="IPR003593">
    <property type="entry name" value="AAA+_ATPase"/>
</dbReference>
<dbReference type="GeneID" id="98309098"/>
<dbReference type="OrthoDB" id="9804819at2"/>
<dbReference type="InterPro" id="IPR027417">
    <property type="entry name" value="P-loop_NTPase"/>
</dbReference>
<dbReference type="Proteomes" id="UP000051166">
    <property type="component" value="Unassembled WGS sequence"/>
</dbReference>
<dbReference type="PANTHER" id="PTHR43158">
    <property type="entry name" value="SKFA PEPTIDE EXPORT ATP-BINDING PROTEIN SKFE"/>
    <property type="match status" value="1"/>
</dbReference>
<proteinExistence type="predicted"/>
<dbReference type="GO" id="GO:0005524">
    <property type="term" value="F:ATP binding"/>
    <property type="evidence" value="ECO:0007669"/>
    <property type="project" value="UniProtKB-KW"/>
</dbReference>
<dbReference type="SUPFAM" id="SSF52540">
    <property type="entry name" value="P-loop containing nucleoside triphosphate hydrolases"/>
    <property type="match status" value="1"/>
</dbReference>
<dbReference type="STRING" id="1423801.FD50_GL001866"/>
<keyword evidence="2 4" id="KW-0067">ATP-binding</keyword>
<keyword evidence="5" id="KW-1185">Reference proteome</keyword>
<gene>
    <name evidence="4" type="ORF">FD50_GL001866</name>
</gene>
<dbReference type="Gene3D" id="3.40.50.300">
    <property type="entry name" value="P-loop containing nucleotide triphosphate hydrolases"/>
    <property type="match status" value="1"/>
</dbReference>
<reference evidence="4 5" key="1">
    <citation type="journal article" date="2015" name="Genome Announc.">
        <title>Expanding the biotechnology potential of lactobacilli through comparative genomics of 213 strains and associated genera.</title>
        <authorList>
            <person name="Sun Z."/>
            <person name="Harris H.M."/>
            <person name="McCann A."/>
            <person name="Guo C."/>
            <person name="Argimon S."/>
            <person name="Zhang W."/>
            <person name="Yang X."/>
            <person name="Jeffery I.B."/>
            <person name="Cooney J.C."/>
            <person name="Kagawa T.F."/>
            <person name="Liu W."/>
            <person name="Song Y."/>
            <person name="Salvetti E."/>
            <person name="Wrobel A."/>
            <person name="Rasinkangas P."/>
            <person name="Parkhill J."/>
            <person name="Rea M.C."/>
            <person name="O'Sullivan O."/>
            <person name="Ritari J."/>
            <person name="Douillard F.P."/>
            <person name="Paul Ross R."/>
            <person name="Yang R."/>
            <person name="Briner A.E."/>
            <person name="Felis G.E."/>
            <person name="de Vos W.M."/>
            <person name="Barrangou R."/>
            <person name="Klaenhammer T.R."/>
            <person name="Caufield P.W."/>
            <person name="Cui Y."/>
            <person name="Zhang H."/>
            <person name="O'Toole P.W."/>
        </authorList>
    </citation>
    <scope>NUCLEOTIDE SEQUENCE [LARGE SCALE GENOMIC DNA]</scope>
    <source>
        <strain evidence="4 5">DSM 16230</strain>
    </source>
</reference>
<dbReference type="EMBL" id="AZFQ01000054">
    <property type="protein sequence ID" value="KRL96925.1"/>
    <property type="molecule type" value="Genomic_DNA"/>
</dbReference>
<dbReference type="AlphaFoldDB" id="A0A0R1UUT0"/>
<evidence type="ECO:0000256" key="2">
    <source>
        <dbReference type="ARBA" id="ARBA00022840"/>
    </source>
</evidence>
<sequence length="287" mass="32187">MGIEVKNIKKRFGKHEVLRGINLEFVPGKIYGLLGRNGAGKSTLLNIIAARIFPTAGTVTLDGKTVCDDDSALEQIYLMSERNLYPEGERLKKLLKTTELLYGSFDYTYANKLAAEFSLDLNQKFGKLSTGYRSIFKLIVALCVPARYVFLDEPDLGLDANHRELFYRELMENYAQTHRTFIVSTHLIGEFANLLERVFIIKNGQILVAGEVEDVLAKAYLIAGPKEDVCKYSAGLNVIGHESLGNIYGNYVFGGVDDERHLPDTVSLEHLDLQKLFINLTNEKGEK</sequence>
<evidence type="ECO:0000313" key="5">
    <source>
        <dbReference type="Proteomes" id="UP000051166"/>
    </source>
</evidence>